<evidence type="ECO:0000313" key="1">
    <source>
        <dbReference type="EMBL" id="VAW88332.1"/>
    </source>
</evidence>
<sequence>MKLINMKTGLKKYHEGSSLFISLVILGLLSIIGATSLNSSMVELRAAGNVNKSMASFQKSDAGINAAMSLVGEAQDPFNSNDVADPFTSFSADDHPLRYVSDVSVSTTIQQAASACTRNKNGSSANKVACEYYEIQSTHNTVNSGVSATTRQGIRRQIIAF</sequence>
<accession>A0A3B0ZLR7</accession>
<reference evidence="1" key="1">
    <citation type="submission" date="2018-06" db="EMBL/GenBank/DDBJ databases">
        <authorList>
            <person name="Zhirakovskaya E."/>
        </authorList>
    </citation>
    <scope>NUCLEOTIDE SEQUENCE</scope>
</reference>
<name>A0A3B0ZLR7_9ZZZZ</name>
<dbReference type="AlphaFoldDB" id="A0A3B0ZLR7"/>
<gene>
    <name evidence="1" type="ORF">MNBD_GAMMA16-680</name>
</gene>
<dbReference type="EMBL" id="UOFO01000143">
    <property type="protein sequence ID" value="VAW88332.1"/>
    <property type="molecule type" value="Genomic_DNA"/>
</dbReference>
<protein>
    <recommendedName>
        <fullName evidence="2">Type 4 fimbrial biogenesis protein PilX N-terminal domain-containing protein</fullName>
    </recommendedName>
</protein>
<organism evidence="1">
    <name type="scientific">hydrothermal vent metagenome</name>
    <dbReference type="NCBI Taxonomy" id="652676"/>
    <lineage>
        <taxon>unclassified sequences</taxon>
        <taxon>metagenomes</taxon>
        <taxon>ecological metagenomes</taxon>
    </lineage>
</organism>
<evidence type="ECO:0008006" key="2">
    <source>
        <dbReference type="Google" id="ProtNLM"/>
    </source>
</evidence>
<proteinExistence type="predicted"/>